<protein>
    <recommendedName>
        <fullName evidence="3">STAS/SEC14 domain-containing protein</fullName>
    </recommendedName>
</protein>
<evidence type="ECO:0008006" key="3">
    <source>
        <dbReference type="Google" id="ProtNLM"/>
    </source>
</evidence>
<evidence type="ECO:0000313" key="2">
    <source>
        <dbReference type="Proteomes" id="UP000608513"/>
    </source>
</evidence>
<gene>
    <name evidence="1" type="ORF">H8N03_09800</name>
</gene>
<reference evidence="1" key="1">
    <citation type="submission" date="2020-08" db="EMBL/GenBank/DDBJ databases">
        <title>Ramlibacter sp. USB13 16S ribosomal RNA gene genome sequencing and assembly.</title>
        <authorList>
            <person name="Kang M."/>
        </authorList>
    </citation>
    <scope>NUCLEOTIDE SEQUENCE</scope>
    <source>
        <strain evidence="1">USB13</strain>
    </source>
</reference>
<organism evidence="1 2">
    <name type="scientific">Ramlibacter cellulosilyticus</name>
    <dbReference type="NCBI Taxonomy" id="2764187"/>
    <lineage>
        <taxon>Bacteria</taxon>
        <taxon>Pseudomonadati</taxon>
        <taxon>Pseudomonadota</taxon>
        <taxon>Betaproteobacteria</taxon>
        <taxon>Burkholderiales</taxon>
        <taxon>Comamonadaceae</taxon>
        <taxon>Ramlibacter</taxon>
    </lineage>
</organism>
<sequence>MSFDIKVTHEPGLARVRIEGSAGIGRLLSLLKVLELDCRSWQAASVLLDLRDLQPALSDDEQLQAAEGAVLAFASRRKVALLATPGAAREAGGVRVFDDEGTARDWLLRP</sequence>
<proteinExistence type="predicted"/>
<keyword evidence="2" id="KW-1185">Reference proteome</keyword>
<comment type="caution">
    <text evidence="1">The sequence shown here is derived from an EMBL/GenBank/DDBJ whole genome shotgun (WGS) entry which is preliminary data.</text>
</comment>
<dbReference type="AlphaFoldDB" id="A0A923SES3"/>
<dbReference type="RefSeq" id="WP_187075977.1">
    <property type="nucleotide sequence ID" value="NZ_JACORT010000003.1"/>
</dbReference>
<evidence type="ECO:0000313" key="1">
    <source>
        <dbReference type="EMBL" id="MBC5783237.1"/>
    </source>
</evidence>
<accession>A0A923SES3</accession>
<dbReference type="Proteomes" id="UP000608513">
    <property type="component" value="Unassembled WGS sequence"/>
</dbReference>
<name>A0A923SES3_9BURK</name>
<dbReference type="EMBL" id="JACORT010000003">
    <property type="protein sequence ID" value="MBC5783237.1"/>
    <property type="molecule type" value="Genomic_DNA"/>
</dbReference>